<feature type="compositionally biased region" description="Basic and acidic residues" evidence="1">
    <location>
        <begin position="158"/>
        <end position="172"/>
    </location>
</feature>
<dbReference type="AlphaFoldDB" id="A0A815U0B8"/>
<evidence type="ECO:0000256" key="1">
    <source>
        <dbReference type="SAM" id="MobiDB-lite"/>
    </source>
</evidence>
<feature type="region of interest" description="Disordered" evidence="1">
    <location>
        <begin position="35"/>
        <end position="99"/>
    </location>
</feature>
<evidence type="ECO:0000313" key="3">
    <source>
        <dbReference type="Proteomes" id="UP000663852"/>
    </source>
</evidence>
<reference evidence="2" key="1">
    <citation type="submission" date="2021-02" db="EMBL/GenBank/DDBJ databases">
        <authorList>
            <person name="Nowell W R."/>
        </authorList>
    </citation>
    <scope>NUCLEOTIDE SEQUENCE</scope>
</reference>
<feature type="compositionally biased region" description="Basic and acidic residues" evidence="1">
    <location>
        <begin position="55"/>
        <end position="65"/>
    </location>
</feature>
<proteinExistence type="predicted"/>
<feature type="region of interest" description="Disordered" evidence="1">
    <location>
        <begin position="158"/>
        <end position="185"/>
    </location>
</feature>
<evidence type="ECO:0000313" key="2">
    <source>
        <dbReference type="EMBL" id="CAF1511069.1"/>
    </source>
</evidence>
<dbReference type="EMBL" id="CAJNOJ010000694">
    <property type="protein sequence ID" value="CAF1511069.1"/>
    <property type="molecule type" value="Genomic_DNA"/>
</dbReference>
<feature type="compositionally biased region" description="Polar residues" evidence="1">
    <location>
        <begin position="82"/>
        <end position="99"/>
    </location>
</feature>
<comment type="caution">
    <text evidence="2">The sequence shown here is derived from an EMBL/GenBank/DDBJ whole genome shotgun (WGS) entry which is preliminary data.</text>
</comment>
<organism evidence="2 3">
    <name type="scientific">Adineta ricciae</name>
    <name type="common">Rotifer</name>
    <dbReference type="NCBI Taxonomy" id="249248"/>
    <lineage>
        <taxon>Eukaryota</taxon>
        <taxon>Metazoa</taxon>
        <taxon>Spiralia</taxon>
        <taxon>Gnathifera</taxon>
        <taxon>Rotifera</taxon>
        <taxon>Eurotatoria</taxon>
        <taxon>Bdelloidea</taxon>
        <taxon>Adinetida</taxon>
        <taxon>Adinetidae</taxon>
        <taxon>Adineta</taxon>
    </lineage>
</organism>
<accession>A0A815U0B8</accession>
<name>A0A815U0B8_ADIRI</name>
<gene>
    <name evidence="2" type="ORF">EDS130_LOCUS43251</name>
</gene>
<dbReference type="Proteomes" id="UP000663852">
    <property type="component" value="Unassembled WGS sequence"/>
</dbReference>
<dbReference type="OrthoDB" id="10065670at2759"/>
<protein>
    <submittedName>
        <fullName evidence="2">Uncharacterized protein</fullName>
    </submittedName>
</protein>
<sequence length="185" mass="21330">MPSRKKTTQEKPLVKRLLDGLIPKRTAKWKSVIAKITEDDSESSVDNELVTRSASEIKRHEDVPQKSRVSPDPTLEGEVPSSKGNGNKQDASTETPLMTANSQFYYSPMYRRYFGLTPPNPQLCNPRLLEDYIDWYINVYMEEEEMPWTWIDVGNARERREQSEQEAKDEANRLASRSPPSSKHK</sequence>